<dbReference type="SUPFAM" id="SSF82185">
    <property type="entry name" value="Histone H3 K4-specific methyltransferase SET7/9 N-terminal domain"/>
    <property type="match status" value="1"/>
</dbReference>
<gene>
    <name evidence="1" type="ORF">UFOPK3024_00406</name>
</gene>
<sequence>MKKMLGILALLLFINACSSNVFTTKEEVTVNLTHEIEIKNGIAYLPDDDKPFTGIFEENYYGTQKERETSFVNGKKNGPSTWWYQNGRKWIQVTYVNEKRQGIFTTWYENGNKWTEENYLNGKKNGLATMWYENGQKRYEISYTQGKKNGLASWWDKSGQIDRKENYQGDIKIN</sequence>
<evidence type="ECO:0000313" key="1">
    <source>
        <dbReference type="EMBL" id="CAB4797617.1"/>
    </source>
</evidence>
<dbReference type="Gene3D" id="3.90.930.1">
    <property type="match status" value="1"/>
</dbReference>
<dbReference type="Pfam" id="PF07661">
    <property type="entry name" value="MORN_2"/>
    <property type="match status" value="4"/>
</dbReference>
<reference evidence="1" key="1">
    <citation type="submission" date="2020-05" db="EMBL/GenBank/DDBJ databases">
        <authorList>
            <person name="Chiriac C."/>
            <person name="Salcher M."/>
            <person name="Ghai R."/>
            <person name="Kavagutti S V."/>
        </authorList>
    </citation>
    <scope>NUCLEOTIDE SEQUENCE</scope>
</reference>
<name>A0A6J6XV94_9ZZZZ</name>
<protein>
    <submittedName>
        <fullName evidence="1">Unannotated protein</fullName>
    </submittedName>
</protein>
<dbReference type="EMBL" id="CAFAAK010000063">
    <property type="protein sequence ID" value="CAB4797617.1"/>
    <property type="molecule type" value="Genomic_DNA"/>
</dbReference>
<organism evidence="1">
    <name type="scientific">freshwater metagenome</name>
    <dbReference type="NCBI Taxonomy" id="449393"/>
    <lineage>
        <taxon>unclassified sequences</taxon>
        <taxon>metagenomes</taxon>
        <taxon>ecological metagenomes</taxon>
    </lineage>
</organism>
<dbReference type="InterPro" id="IPR011652">
    <property type="entry name" value="MORN_2"/>
</dbReference>
<accession>A0A6J6XV94</accession>
<dbReference type="AlphaFoldDB" id="A0A6J6XV94"/>
<proteinExistence type="predicted"/>